<dbReference type="SFLD" id="SFLDG01123">
    <property type="entry name" value="methyltransferase_(Class_B)"/>
    <property type="match status" value="1"/>
</dbReference>
<comment type="cofactor">
    <cofactor evidence="1">
        <name>[4Fe-4S] cluster</name>
        <dbReference type="ChEBI" id="CHEBI:49883"/>
    </cofactor>
</comment>
<comment type="caution">
    <text evidence="11">The sequence shown here is derived from an EMBL/GenBank/DDBJ whole genome shotgun (WGS) entry which is preliminary data.</text>
</comment>
<evidence type="ECO:0000256" key="1">
    <source>
        <dbReference type="ARBA" id="ARBA00001966"/>
    </source>
</evidence>
<dbReference type="Pfam" id="PF02310">
    <property type="entry name" value="B12-binding"/>
    <property type="match status" value="1"/>
</dbReference>
<evidence type="ECO:0000259" key="10">
    <source>
        <dbReference type="PROSITE" id="PS51918"/>
    </source>
</evidence>
<dbReference type="EMBL" id="BAFN01000001">
    <property type="protein sequence ID" value="GAN31909.1"/>
    <property type="molecule type" value="Genomic_DNA"/>
</dbReference>
<evidence type="ECO:0000256" key="4">
    <source>
        <dbReference type="ARBA" id="ARBA00022679"/>
    </source>
</evidence>
<dbReference type="PANTHER" id="PTHR43409:SF7">
    <property type="entry name" value="BLL1977 PROTEIN"/>
    <property type="match status" value="1"/>
</dbReference>
<keyword evidence="5" id="KW-0949">S-adenosyl-L-methionine</keyword>
<dbReference type="RefSeq" id="WP_052561900.1">
    <property type="nucleotide sequence ID" value="NZ_BAFN01000001.1"/>
</dbReference>
<accession>A0ABQ0JT53</accession>
<dbReference type="InterPro" id="IPR007197">
    <property type="entry name" value="rSAM"/>
</dbReference>
<dbReference type="Gene3D" id="3.80.30.20">
    <property type="entry name" value="tm_1862 like domain"/>
    <property type="match status" value="1"/>
</dbReference>
<dbReference type="SUPFAM" id="SSF52242">
    <property type="entry name" value="Cobalamin (vitamin B12)-binding domain"/>
    <property type="match status" value="1"/>
</dbReference>
<dbReference type="PROSITE" id="PS01278">
    <property type="entry name" value="MTTASE_RADICAL"/>
    <property type="match status" value="1"/>
</dbReference>
<keyword evidence="6" id="KW-0479">Metal-binding</keyword>
<dbReference type="InterPro" id="IPR051198">
    <property type="entry name" value="BchE-like"/>
</dbReference>
<dbReference type="InterPro" id="IPR023404">
    <property type="entry name" value="rSAM_horseshoe"/>
</dbReference>
<reference evidence="12" key="1">
    <citation type="journal article" date="2015" name="Genome Announc.">
        <title>Draft Genome Sequence of an Anaerobic Ammonium-Oxidizing Bacterium, "Candidatus Brocadia sinica".</title>
        <authorList>
            <person name="Oshiki M."/>
            <person name="Shinyako-Hata K."/>
            <person name="Satoh H."/>
            <person name="Okabe S."/>
        </authorList>
    </citation>
    <scope>NUCLEOTIDE SEQUENCE [LARGE SCALE GENOMIC DNA]</scope>
    <source>
        <strain evidence="12">JPN1</strain>
    </source>
</reference>
<dbReference type="InterPro" id="IPR006638">
    <property type="entry name" value="Elp3/MiaA/NifB-like_rSAM"/>
</dbReference>
<dbReference type="SUPFAM" id="SSF102114">
    <property type="entry name" value="Radical SAM enzymes"/>
    <property type="match status" value="1"/>
</dbReference>
<gene>
    <name evidence="11" type="ORF">BROSI_A0413</name>
</gene>
<keyword evidence="4" id="KW-0808">Transferase</keyword>
<keyword evidence="7" id="KW-0408">Iron</keyword>
<keyword evidence="2" id="KW-0004">4Fe-4S</keyword>
<protein>
    <submittedName>
        <fullName evidence="11">Fe-S oxidoreductase</fullName>
    </submittedName>
</protein>
<evidence type="ECO:0000313" key="11">
    <source>
        <dbReference type="EMBL" id="GAN31909.1"/>
    </source>
</evidence>
<dbReference type="InterPro" id="IPR006158">
    <property type="entry name" value="Cobalamin-bd"/>
</dbReference>
<name>A0ABQ0JT53_9BACT</name>
<dbReference type="Gene3D" id="3.40.50.280">
    <property type="entry name" value="Cobalamin-binding domain"/>
    <property type="match status" value="1"/>
</dbReference>
<dbReference type="InterPro" id="IPR034466">
    <property type="entry name" value="Methyltransferase_Class_B"/>
</dbReference>
<dbReference type="PROSITE" id="PS51332">
    <property type="entry name" value="B12_BINDING"/>
    <property type="match status" value="1"/>
</dbReference>
<evidence type="ECO:0000256" key="2">
    <source>
        <dbReference type="ARBA" id="ARBA00022485"/>
    </source>
</evidence>
<dbReference type="InterPro" id="IPR036724">
    <property type="entry name" value="Cobalamin-bd_sf"/>
</dbReference>
<dbReference type="SFLD" id="SFLDG01082">
    <property type="entry name" value="B12-binding_domain_containing"/>
    <property type="match status" value="1"/>
</dbReference>
<feature type="domain" description="Radical SAM core" evidence="10">
    <location>
        <begin position="187"/>
        <end position="416"/>
    </location>
</feature>
<dbReference type="Proteomes" id="UP000032309">
    <property type="component" value="Unassembled WGS sequence"/>
</dbReference>
<evidence type="ECO:0000313" key="12">
    <source>
        <dbReference type="Proteomes" id="UP000032309"/>
    </source>
</evidence>
<sequence>MKILLFSMPDTVPQFSAKTWRAPNLAISSIAGNIPLHHEVVLADLVLKRKTLPSSIKKAIEDYQPDVVGLSAMTFQFDTARRIAAFIKSMHKEIKIAIGGYHATLMYEEVASSNEGKPFDYVVRGEGEKTFGDMLDAIEGKREWKDIPGLSYRCNGDFFHNSPRPLENLDTLQLPRRDARIWDGYLFSGKGLDMVETSRGCTMTCNFCSMNRMYGRTFRTYRFERIMLDLTNAKKNGARYIAFADDNITLNVKRFESLCDAIVEAGHNDLRYIVQASTTGIASSPTLAQKMARAGIQIVFLGIENVSERNLKLMNKGNMLEKTKRAIEYLHNNNILIVGGMILGHAEDKEEDIAQNFEFFDKANIDFYGEQIITPYPKTGMRDILIKEGLVTNTDDYSKYNGFWANVKTKYLSSEDLQFLRWKYKRKYSTFFKTTPVFKANFVMVNLLRVFILRPYYRTKNFITSIGKTERNIFERDMKRFVEMNNFLGRDFKEKK</sequence>
<proteinExistence type="predicted"/>
<dbReference type="CDD" id="cd02068">
    <property type="entry name" value="radical_SAM_B12_BD"/>
    <property type="match status" value="1"/>
</dbReference>
<keyword evidence="3" id="KW-0489">Methyltransferase</keyword>
<dbReference type="PROSITE" id="PS51918">
    <property type="entry name" value="RADICAL_SAM"/>
    <property type="match status" value="1"/>
</dbReference>
<dbReference type="PANTHER" id="PTHR43409">
    <property type="entry name" value="ANAEROBIC MAGNESIUM-PROTOPORPHYRIN IX MONOMETHYL ESTER CYCLASE-RELATED"/>
    <property type="match status" value="1"/>
</dbReference>
<evidence type="ECO:0000256" key="5">
    <source>
        <dbReference type="ARBA" id="ARBA00022691"/>
    </source>
</evidence>
<dbReference type="InterPro" id="IPR058240">
    <property type="entry name" value="rSAM_sf"/>
</dbReference>
<dbReference type="Pfam" id="PF04055">
    <property type="entry name" value="Radical_SAM"/>
    <property type="match status" value="1"/>
</dbReference>
<evidence type="ECO:0000259" key="9">
    <source>
        <dbReference type="PROSITE" id="PS51332"/>
    </source>
</evidence>
<organism evidence="11 12">
    <name type="scientific">Candidatus Brocadia sinica JPN1</name>
    <dbReference type="NCBI Taxonomy" id="1197129"/>
    <lineage>
        <taxon>Bacteria</taxon>
        <taxon>Pseudomonadati</taxon>
        <taxon>Planctomycetota</taxon>
        <taxon>Candidatus Brocadiia</taxon>
        <taxon>Candidatus Brocadiales</taxon>
        <taxon>Candidatus Brocadiaceae</taxon>
        <taxon>Candidatus Brocadia</taxon>
    </lineage>
</organism>
<dbReference type="CDD" id="cd01335">
    <property type="entry name" value="Radical_SAM"/>
    <property type="match status" value="1"/>
</dbReference>
<feature type="domain" description="B12-binding" evidence="9">
    <location>
        <begin position="1"/>
        <end position="145"/>
    </location>
</feature>
<keyword evidence="8" id="KW-0411">Iron-sulfur</keyword>
<evidence type="ECO:0000256" key="3">
    <source>
        <dbReference type="ARBA" id="ARBA00022603"/>
    </source>
</evidence>
<dbReference type="SMART" id="SM00729">
    <property type="entry name" value="Elp3"/>
    <property type="match status" value="1"/>
</dbReference>
<evidence type="ECO:0000256" key="8">
    <source>
        <dbReference type="ARBA" id="ARBA00023014"/>
    </source>
</evidence>
<keyword evidence="12" id="KW-1185">Reference proteome</keyword>
<evidence type="ECO:0000256" key="7">
    <source>
        <dbReference type="ARBA" id="ARBA00023004"/>
    </source>
</evidence>
<dbReference type="InterPro" id="IPR020612">
    <property type="entry name" value="Methylthiotransferase_CS"/>
</dbReference>
<dbReference type="SFLD" id="SFLDS00029">
    <property type="entry name" value="Radical_SAM"/>
    <property type="match status" value="1"/>
</dbReference>
<evidence type="ECO:0000256" key="6">
    <source>
        <dbReference type="ARBA" id="ARBA00022723"/>
    </source>
</evidence>